<evidence type="ECO:0000256" key="2">
    <source>
        <dbReference type="ARBA" id="ARBA00022801"/>
    </source>
</evidence>
<comment type="cofactor">
    <cofactor evidence="3">
        <name>Mg(2+)</name>
        <dbReference type="ChEBI" id="CHEBI:18420"/>
    </cofactor>
    <text evidence="3">Binds 2 magnesium ions per subunit.</text>
</comment>
<evidence type="ECO:0000256" key="1">
    <source>
        <dbReference type="ARBA" id="ARBA00010702"/>
    </source>
</evidence>
<keyword evidence="2" id="KW-0378">Hydrolase</keyword>
<accession>A0A1E7YQS8</accession>
<feature type="binding site" evidence="3">
    <location>
        <position position="293"/>
    </location>
    <ligand>
        <name>Mg(2+)</name>
        <dbReference type="ChEBI" id="CHEBI:18420"/>
        <label>1</label>
    </ligand>
</feature>
<feature type="binding site" evidence="3">
    <location>
        <position position="58"/>
    </location>
    <ligand>
        <name>Mg(2+)</name>
        <dbReference type="ChEBI" id="CHEBI:18420"/>
        <label>1</label>
    </ligand>
</feature>
<dbReference type="GO" id="GO:0046872">
    <property type="term" value="F:metal ion binding"/>
    <property type="evidence" value="ECO:0007669"/>
    <property type="project" value="UniProtKB-KW"/>
</dbReference>
<evidence type="ECO:0000313" key="4">
    <source>
        <dbReference type="EMBL" id="OFC38656.1"/>
    </source>
</evidence>
<dbReference type="InterPro" id="IPR005502">
    <property type="entry name" value="Ribosyl_crysJ1"/>
</dbReference>
<reference evidence="4 5" key="1">
    <citation type="submission" date="2016-06" db="EMBL/GenBank/DDBJ databases">
        <title>Gene turnover analysis identifies the evolutionary adaptation of the extremophile Acidithiobacillus caldus.</title>
        <authorList>
            <person name="Zhang X."/>
        </authorList>
    </citation>
    <scope>NUCLEOTIDE SEQUENCE [LARGE SCALE GENOMIC DNA]</scope>
    <source>
        <strain evidence="4 5">DX</strain>
    </source>
</reference>
<dbReference type="Proteomes" id="UP000175616">
    <property type="component" value="Unassembled WGS sequence"/>
</dbReference>
<sequence length="335" mass="36058">MSQDTIDRIWGGFLGGAVGDALGEPIEFLSQQERLERWGPSGVREFVHPDGLGRFTDDTQMTLFTAEALILQARSGEPLLSALHKAYLRWLVTQQLPSRIPVEVYINEGFLLDEAVLHRRMGPGRTCLRALMGATDLGMPVVNDSKGCGGLMRVAPIGFWAALRPEQWDIRRTFTVASQAAQLTHGHPCGYLSAGCFALLVREVCLGAKLEEALATTLTFLEKLGESGAPIRNALNQARDLAERNVPWEQAILELGSGWVAEEILAIAVYLGLTAPDAETGILQAANHPGDADSVGALAGQLLGACHGSVGLGRSRRLRGYSTLVLTIAKVLANK</sequence>
<keyword evidence="3" id="KW-0460">Magnesium</keyword>
<feature type="binding site" evidence="3">
    <location>
        <position position="294"/>
    </location>
    <ligand>
        <name>Mg(2+)</name>
        <dbReference type="ChEBI" id="CHEBI:18420"/>
        <label>1</label>
    </ligand>
</feature>
<dbReference type="Pfam" id="PF03747">
    <property type="entry name" value="ADP_ribosyl_GH"/>
    <property type="match status" value="1"/>
</dbReference>
<feature type="binding site" evidence="3">
    <location>
        <position position="291"/>
    </location>
    <ligand>
        <name>Mg(2+)</name>
        <dbReference type="ChEBI" id="CHEBI:18420"/>
        <label>1</label>
    </ligand>
</feature>
<organism evidence="4 5">
    <name type="scientific">Acidithiobacillus caldus</name>
    <dbReference type="NCBI Taxonomy" id="33059"/>
    <lineage>
        <taxon>Bacteria</taxon>
        <taxon>Pseudomonadati</taxon>
        <taxon>Pseudomonadota</taxon>
        <taxon>Acidithiobacillia</taxon>
        <taxon>Acidithiobacillales</taxon>
        <taxon>Acidithiobacillaceae</taxon>
        <taxon>Acidithiobacillus</taxon>
    </lineage>
</organism>
<dbReference type="InterPro" id="IPR050792">
    <property type="entry name" value="ADP-ribosylglycohydrolase"/>
</dbReference>
<dbReference type="PANTHER" id="PTHR16222">
    <property type="entry name" value="ADP-RIBOSYLGLYCOHYDROLASE"/>
    <property type="match status" value="1"/>
</dbReference>
<comment type="similarity">
    <text evidence="1">Belongs to the ADP-ribosylglycohydrolase family.</text>
</comment>
<dbReference type="AlphaFoldDB" id="A0A1E7YQS8"/>
<keyword evidence="3" id="KW-0479">Metal-binding</keyword>
<dbReference type="Gene3D" id="1.10.4080.10">
    <property type="entry name" value="ADP-ribosylation/Crystallin J1"/>
    <property type="match status" value="1"/>
</dbReference>
<proteinExistence type="inferred from homology"/>
<protein>
    <recommendedName>
        <fullName evidence="6">ADP-ribosylglycohydrolase</fullName>
    </recommendedName>
</protein>
<dbReference type="GO" id="GO:0016787">
    <property type="term" value="F:hydrolase activity"/>
    <property type="evidence" value="ECO:0007669"/>
    <property type="project" value="UniProtKB-KW"/>
</dbReference>
<dbReference type="InterPro" id="IPR036705">
    <property type="entry name" value="Ribosyl_crysJ1_sf"/>
</dbReference>
<feature type="binding site" evidence="3">
    <location>
        <position position="57"/>
    </location>
    <ligand>
        <name>Mg(2+)</name>
        <dbReference type="ChEBI" id="CHEBI:18420"/>
        <label>1</label>
    </ligand>
</feature>
<comment type="caution">
    <text evidence="4">The sequence shown here is derived from an EMBL/GenBank/DDBJ whole genome shotgun (WGS) entry which is preliminary data.</text>
</comment>
<dbReference type="RefSeq" id="WP_070114520.1">
    <property type="nucleotide sequence ID" value="NZ_LZYE01000027.1"/>
</dbReference>
<gene>
    <name evidence="4" type="ORF">BAE27_01700</name>
</gene>
<evidence type="ECO:0000256" key="3">
    <source>
        <dbReference type="PIRSR" id="PIRSR605502-1"/>
    </source>
</evidence>
<feature type="binding site" evidence="3">
    <location>
        <position position="56"/>
    </location>
    <ligand>
        <name>Mg(2+)</name>
        <dbReference type="ChEBI" id="CHEBI:18420"/>
        <label>1</label>
    </ligand>
</feature>
<evidence type="ECO:0008006" key="6">
    <source>
        <dbReference type="Google" id="ProtNLM"/>
    </source>
</evidence>
<dbReference type="PANTHER" id="PTHR16222:SF24">
    <property type="entry name" value="ADP-RIBOSYLHYDROLASE ARH3"/>
    <property type="match status" value="1"/>
</dbReference>
<dbReference type="EMBL" id="LZYE01000027">
    <property type="protein sequence ID" value="OFC38656.1"/>
    <property type="molecule type" value="Genomic_DNA"/>
</dbReference>
<evidence type="ECO:0000313" key="5">
    <source>
        <dbReference type="Proteomes" id="UP000175616"/>
    </source>
</evidence>
<dbReference type="SUPFAM" id="SSF101478">
    <property type="entry name" value="ADP-ribosylglycohydrolase"/>
    <property type="match status" value="1"/>
</dbReference>
<name>A0A1E7YQS8_9PROT</name>